<evidence type="ECO:0000313" key="2">
    <source>
        <dbReference type="Proteomes" id="UP001558613"/>
    </source>
</evidence>
<evidence type="ECO:0000313" key="1">
    <source>
        <dbReference type="EMBL" id="KAL1263519.1"/>
    </source>
</evidence>
<name>A0ABR3MHN1_9TELE</name>
<keyword evidence="2" id="KW-1185">Reference proteome</keyword>
<dbReference type="PANTHER" id="PTHR11697:SF230">
    <property type="entry name" value="ZINC FINGER, MYM DOMAIN CONTAINING 1"/>
    <property type="match status" value="1"/>
</dbReference>
<proteinExistence type="predicted"/>
<sequence>MADEARDGHVEQLAVCVRYVTANGTVKEHFIELSDITSFNAKSITDAIEHVLTLRAVPEADDLFETLGNVYSFFSVSVLNHQAFCDTQAQLGLENRELVQLCKTRWGCQLNSVKAVLENLTALLGCLEKVATPIAVGLLSKVSWFSSVYMLVMFKSLLSATEGLHKYLQKESVDLAQATLYKDAVLKTLTLMRSNEETAEQLYKETKIICESNNISETLSGPRRKQRADG</sequence>
<dbReference type="Proteomes" id="UP001558613">
    <property type="component" value="Unassembled WGS sequence"/>
</dbReference>
<dbReference type="InterPro" id="IPR012337">
    <property type="entry name" value="RNaseH-like_sf"/>
</dbReference>
<organism evidence="1 2">
    <name type="scientific">Cirrhinus molitorella</name>
    <name type="common">mud carp</name>
    <dbReference type="NCBI Taxonomy" id="172907"/>
    <lineage>
        <taxon>Eukaryota</taxon>
        <taxon>Metazoa</taxon>
        <taxon>Chordata</taxon>
        <taxon>Craniata</taxon>
        <taxon>Vertebrata</taxon>
        <taxon>Euteleostomi</taxon>
        <taxon>Actinopterygii</taxon>
        <taxon>Neopterygii</taxon>
        <taxon>Teleostei</taxon>
        <taxon>Ostariophysi</taxon>
        <taxon>Cypriniformes</taxon>
        <taxon>Cyprinidae</taxon>
        <taxon>Labeoninae</taxon>
        <taxon>Labeonini</taxon>
        <taxon>Cirrhinus</taxon>
    </lineage>
</organism>
<comment type="caution">
    <text evidence="1">The sequence shown here is derived from an EMBL/GenBank/DDBJ whole genome shotgun (WGS) entry which is preliminary data.</text>
</comment>
<dbReference type="EMBL" id="JAYMGO010000013">
    <property type="protein sequence ID" value="KAL1263519.1"/>
    <property type="molecule type" value="Genomic_DNA"/>
</dbReference>
<dbReference type="PANTHER" id="PTHR11697">
    <property type="entry name" value="GENERAL TRANSCRIPTION FACTOR 2-RELATED ZINC FINGER PROTEIN"/>
    <property type="match status" value="1"/>
</dbReference>
<accession>A0ABR3MHN1</accession>
<reference evidence="1 2" key="1">
    <citation type="submission" date="2023-09" db="EMBL/GenBank/DDBJ databases">
        <authorList>
            <person name="Wang M."/>
        </authorList>
    </citation>
    <scope>NUCLEOTIDE SEQUENCE [LARGE SCALE GENOMIC DNA]</scope>
    <source>
        <strain evidence="1">GT-2023</strain>
        <tissue evidence="1">Liver</tissue>
    </source>
</reference>
<gene>
    <name evidence="1" type="ORF">QQF64_006258</name>
</gene>
<dbReference type="SUPFAM" id="SSF53098">
    <property type="entry name" value="Ribonuclease H-like"/>
    <property type="match status" value="1"/>
</dbReference>
<protein>
    <submittedName>
        <fullName evidence="1">Uncharacterized protein</fullName>
    </submittedName>
</protein>
<dbReference type="InterPro" id="IPR055298">
    <property type="entry name" value="AtLOH3-like"/>
</dbReference>